<evidence type="ECO:0000256" key="9">
    <source>
        <dbReference type="SAM" id="Phobius"/>
    </source>
</evidence>
<evidence type="ECO:0000256" key="5">
    <source>
        <dbReference type="ARBA" id="ARBA00022989"/>
    </source>
</evidence>
<feature type="transmembrane region" description="Helical" evidence="9">
    <location>
        <begin position="600"/>
        <end position="624"/>
    </location>
</feature>
<name>A0AAW0T4Z1_SCYPA</name>
<keyword evidence="8" id="KW-0325">Glycoprotein</keyword>
<evidence type="ECO:0000313" key="11">
    <source>
        <dbReference type="EMBL" id="KAK8382439.1"/>
    </source>
</evidence>
<comment type="similarity">
    <text evidence="2">Belongs to the glutamate-gated ion channel (TC 1.A.10.1) family.</text>
</comment>
<dbReference type="GO" id="GO:0050906">
    <property type="term" value="P:detection of stimulus involved in sensory perception"/>
    <property type="evidence" value="ECO:0007669"/>
    <property type="project" value="UniProtKB-ARBA"/>
</dbReference>
<evidence type="ECO:0000256" key="6">
    <source>
        <dbReference type="ARBA" id="ARBA00023136"/>
    </source>
</evidence>
<proteinExistence type="inferred from homology"/>
<dbReference type="Proteomes" id="UP001487740">
    <property type="component" value="Unassembled WGS sequence"/>
</dbReference>
<gene>
    <name evidence="11" type="ORF">O3P69_015401</name>
</gene>
<reference evidence="11 12" key="1">
    <citation type="submission" date="2023-03" db="EMBL/GenBank/DDBJ databases">
        <title>High-quality genome of Scylla paramamosain provides insights in environmental adaptation.</title>
        <authorList>
            <person name="Zhang L."/>
        </authorList>
    </citation>
    <scope>NUCLEOTIDE SEQUENCE [LARGE SCALE GENOMIC DNA]</scope>
    <source>
        <strain evidence="11">LZ_2023a</strain>
        <tissue evidence="11">Muscle</tissue>
    </source>
</reference>
<keyword evidence="3" id="KW-1003">Cell membrane</keyword>
<dbReference type="AlphaFoldDB" id="A0AAW0T4Z1"/>
<dbReference type="InterPro" id="IPR001320">
    <property type="entry name" value="Iontro_rcpt_C"/>
</dbReference>
<feature type="transmembrane region" description="Helical" evidence="9">
    <location>
        <begin position="332"/>
        <end position="351"/>
    </location>
</feature>
<dbReference type="InterPro" id="IPR052192">
    <property type="entry name" value="Insect_Ionotropic_Sensory_Rcpt"/>
</dbReference>
<comment type="subcellular location">
    <subcellularLocation>
        <location evidence="1">Cell membrane</location>
        <topology evidence="1">Multi-pass membrane protein</topology>
    </subcellularLocation>
</comment>
<keyword evidence="6 9" id="KW-0472">Membrane</keyword>
<evidence type="ECO:0000256" key="3">
    <source>
        <dbReference type="ARBA" id="ARBA00022475"/>
    </source>
</evidence>
<evidence type="ECO:0000256" key="2">
    <source>
        <dbReference type="ARBA" id="ARBA00008685"/>
    </source>
</evidence>
<feature type="domain" description="Ionotropic glutamate receptor C-terminal" evidence="10">
    <location>
        <begin position="330"/>
        <end position="607"/>
    </location>
</feature>
<evidence type="ECO:0000256" key="7">
    <source>
        <dbReference type="ARBA" id="ARBA00023170"/>
    </source>
</evidence>
<feature type="transmembrane region" description="Helical" evidence="9">
    <location>
        <begin position="396"/>
        <end position="421"/>
    </location>
</feature>
<dbReference type="EMBL" id="JARAKH010000039">
    <property type="protein sequence ID" value="KAK8382439.1"/>
    <property type="molecule type" value="Genomic_DNA"/>
</dbReference>
<dbReference type="Gene3D" id="1.10.287.70">
    <property type="match status" value="1"/>
</dbReference>
<protein>
    <recommendedName>
        <fullName evidence="10">Ionotropic glutamate receptor C-terminal domain-containing protein</fullName>
    </recommendedName>
</protein>
<keyword evidence="5 9" id="KW-1133">Transmembrane helix</keyword>
<evidence type="ECO:0000313" key="12">
    <source>
        <dbReference type="Proteomes" id="UP001487740"/>
    </source>
</evidence>
<dbReference type="PANTHER" id="PTHR42643">
    <property type="entry name" value="IONOTROPIC RECEPTOR 20A-RELATED"/>
    <property type="match status" value="1"/>
</dbReference>
<evidence type="ECO:0000256" key="1">
    <source>
        <dbReference type="ARBA" id="ARBA00004651"/>
    </source>
</evidence>
<organism evidence="11 12">
    <name type="scientific">Scylla paramamosain</name>
    <name type="common">Mud crab</name>
    <dbReference type="NCBI Taxonomy" id="85552"/>
    <lineage>
        <taxon>Eukaryota</taxon>
        <taxon>Metazoa</taxon>
        <taxon>Ecdysozoa</taxon>
        <taxon>Arthropoda</taxon>
        <taxon>Crustacea</taxon>
        <taxon>Multicrustacea</taxon>
        <taxon>Malacostraca</taxon>
        <taxon>Eumalacostraca</taxon>
        <taxon>Eucarida</taxon>
        <taxon>Decapoda</taxon>
        <taxon>Pleocyemata</taxon>
        <taxon>Brachyura</taxon>
        <taxon>Eubrachyura</taxon>
        <taxon>Portunoidea</taxon>
        <taxon>Portunidae</taxon>
        <taxon>Portuninae</taxon>
        <taxon>Scylla</taxon>
    </lineage>
</organism>
<accession>A0AAW0T4Z1</accession>
<keyword evidence="7" id="KW-0675">Receptor</keyword>
<keyword evidence="12" id="KW-1185">Reference proteome</keyword>
<dbReference type="GO" id="GO:0005886">
    <property type="term" value="C:plasma membrane"/>
    <property type="evidence" value="ECO:0007669"/>
    <property type="project" value="UniProtKB-SubCell"/>
</dbReference>
<sequence length="629" mass="69387">MQWHSGSHRHGRSHPVPGSVCLGGARAGGGGCDTAGFILHYGYLNSISQPPNYNLLVTASKPKRSHNLLTTSKSQAPHSLLIPAFRALPGSLSAGEVTRRTKEAGRVESRASEVSEAQVLLTEVVSREMSGCALVLLYDTPDALPLLVPALLLIPYGVSLVYLASLDAATAFTLKNRVDISDASVCRGVVVAARDGSWRRLLQEASHLWVGHTFTFLLLLSDEDLTHDVPSLLLHPTFRFGAQVVAAARQDNDSWHLHTTSLFTNHHRHHTTPLDTWRPRQGFRRGVRLFPKDKMNNMQGFTFTVAALPYDPFITPADVALTGPGKPFKWEVWVAVVIVVAAAGPFLCVLARICTDTYLSRVTWFHHLGNSILFIVQPVLQRGGDRDIVIAPGRMFFGFWLVFAMIVGISYSSSLTSFLIMPGLQKPIENLHQLVTSDIGWAKVYFGGVQSALLDQAQDPDLIALREGVQWRDSLPGILQEVVAGKLATWDNGITTRLLVASKFTDTAGQPLVHFPGFHLLQERIAWPLQQHAPYKRRLDQLIDQVVGAGLMEKWLEFIIFEEQALSRRERERADTAIEAVEGTTGGTVILSLEHFQGPFFVLLLGCLCGGVALLLEVFVKVLYRTEIK</sequence>
<evidence type="ECO:0000256" key="8">
    <source>
        <dbReference type="ARBA" id="ARBA00023180"/>
    </source>
</evidence>
<dbReference type="Pfam" id="PF00060">
    <property type="entry name" value="Lig_chan"/>
    <property type="match status" value="1"/>
</dbReference>
<dbReference type="GO" id="GO:0015276">
    <property type="term" value="F:ligand-gated monoatomic ion channel activity"/>
    <property type="evidence" value="ECO:0007669"/>
    <property type="project" value="InterPro"/>
</dbReference>
<evidence type="ECO:0000259" key="10">
    <source>
        <dbReference type="Pfam" id="PF00060"/>
    </source>
</evidence>
<dbReference type="PANTHER" id="PTHR42643:SF24">
    <property type="entry name" value="IONOTROPIC RECEPTOR 60A"/>
    <property type="match status" value="1"/>
</dbReference>
<evidence type="ECO:0000256" key="4">
    <source>
        <dbReference type="ARBA" id="ARBA00022692"/>
    </source>
</evidence>
<comment type="caution">
    <text evidence="11">The sequence shown here is derived from an EMBL/GenBank/DDBJ whole genome shotgun (WGS) entry which is preliminary data.</text>
</comment>
<keyword evidence="4 9" id="KW-0812">Transmembrane</keyword>